<dbReference type="AlphaFoldDB" id="A0A0B8NSF5"/>
<gene>
    <name evidence="1" type="ORF">JCM19231_3603</name>
</gene>
<protein>
    <submittedName>
        <fullName evidence="1">Putative transport protein</fullName>
    </submittedName>
</protein>
<accession>A0A0B8NSF5</accession>
<evidence type="ECO:0000313" key="1">
    <source>
        <dbReference type="EMBL" id="GAM54083.1"/>
    </source>
</evidence>
<name>A0A0B8NSF5_9VIBR</name>
<comment type="caution">
    <text evidence="1">The sequence shown here is derived from an EMBL/GenBank/DDBJ whole genome shotgun (WGS) entry which is preliminary data.</text>
</comment>
<dbReference type="Gene3D" id="3.40.190.10">
    <property type="entry name" value="Periplasmic binding protein-like II"/>
    <property type="match status" value="1"/>
</dbReference>
<reference evidence="1 2" key="2">
    <citation type="submission" date="2015-01" db="EMBL/GenBank/DDBJ databases">
        <authorList>
            <consortium name="NBRP consortium"/>
            <person name="Sawabe T."/>
            <person name="Meirelles P."/>
            <person name="Feng G."/>
            <person name="Sayaka M."/>
            <person name="Hattori M."/>
            <person name="Ohkuma M."/>
        </authorList>
    </citation>
    <scope>NUCLEOTIDE SEQUENCE [LARGE SCALE GENOMIC DNA]</scope>
    <source>
        <strain evidence="2">JCM 19231</strain>
    </source>
</reference>
<dbReference type="SUPFAM" id="SSF53850">
    <property type="entry name" value="Periplasmic binding protein-like II"/>
    <property type="match status" value="1"/>
</dbReference>
<evidence type="ECO:0000313" key="2">
    <source>
        <dbReference type="Proteomes" id="UP000031671"/>
    </source>
</evidence>
<dbReference type="Proteomes" id="UP000031671">
    <property type="component" value="Unassembled WGS sequence"/>
</dbReference>
<organism evidence="1 2">
    <name type="scientific">Vibrio ishigakensis</name>
    <dbReference type="NCBI Taxonomy" id="1481914"/>
    <lineage>
        <taxon>Bacteria</taxon>
        <taxon>Pseudomonadati</taxon>
        <taxon>Pseudomonadota</taxon>
        <taxon>Gammaproteobacteria</taxon>
        <taxon>Vibrionales</taxon>
        <taxon>Vibrionaceae</taxon>
        <taxon>Vibrio</taxon>
    </lineage>
</organism>
<proteinExistence type="predicted"/>
<sequence length="378" mass="42853">MAELFENLKAESWYQDELKHLDSVTAKGKTCLVFKLTKPDLGLPGLVSGIKYSIQPAKQLTNPESINGSGIFKIKEHSQHALTLEAYENFHGFRALPETVTIWYTPEQNIPYLLEKLRSPDETSEQVATDTNNQEKSIARIEDGCLVTLYNGTSNKLSDGQKSTLNQLIAAVREPMREGLKRTTPPNRKPPSDAFNLLPSWTRVSKLGSTDELLPRELSIAYFTHKGLKVCAEQIAEILEKSGTRCTINEFSHAELYQLVESGELKDDLLLTSLNFDDNRPSSIFSWMSSDPLLLASLTEQEKVWILEELDNLRAHKSYPEYLKGLESISTSLISSFKLLPLFHHTQTIQFEEIFKGVSINAWGWPSLQDIWYFEPKN</sequence>
<reference evidence="1 2" key="1">
    <citation type="submission" date="2015-01" db="EMBL/GenBank/DDBJ databases">
        <title>Vibrio sp. C1 JCM 19231 whole genome shotgun sequence.</title>
        <authorList>
            <person name="Sawabe T."/>
            <person name="Meirelles P."/>
            <person name="Feng G."/>
            <person name="Sayaka M."/>
            <person name="Hattori M."/>
            <person name="Ohkuma M."/>
        </authorList>
    </citation>
    <scope>NUCLEOTIDE SEQUENCE [LARGE SCALE GENOMIC DNA]</scope>
    <source>
        <strain evidence="2">JCM 19231</strain>
    </source>
</reference>
<dbReference type="EMBL" id="BBRZ01000001">
    <property type="protein sequence ID" value="GAM54083.1"/>
    <property type="molecule type" value="Genomic_DNA"/>
</dbReference>
<keyword evidence="2" id="KW-1185">Reference proteome</keyword>